<feature type="domain" description="Epidermal growth factor receptor-like transmembrane-juxtamembrane segment" evidence="6">
    <location>
        <begin position="198"/>
        <end position="226"/>
    </location>
</feature>
<keyword evidence="5" id="KW-0812">Transmembrane</keyword>
<reference evidence="7 8" key="1">
    <citation type="submission" date="2024-07" db="EMBL/GenBank/DDBJ databases">
        <title>Section-level genome sequencing and comparative genomics of Aspergillus sections Usti and Cavernicolus.</title>
        <authorList>
            <consortium name="Lawrence Berkeley National Laboratory"/>
            <person name="Nybo J.L."/>
            <person name="Vesth T.C."/>
            <person name="Theobald S."/>
            <person name="Frisvad J.C."/>
            <person name="Larsen T.O."/>
            <person name="Kjaerboelling I."/>
            <person name="Rothschild-Mancinelli K."/>
            <person name="Lyhne E.K."/>
            <person name="Kogle M.E."/>
            <person name="Barry K."/>
            <person name="Clum A."/>
            <person name="Na H."/>
            <person name="Ledsgaard L."/>
            <person name="Lin J."/>
            <person name="Lipzen A."/>
            <person name="Kuo A."/>
            <person name="Riley R."/>
            <person name="Mondo S."/>
            <person name="Labutti K."/>
            <person name="Haridas S."/>
            <person name="Pangalinan J."/>
            <person name="Salamov A.A."/>
            <person name="Simmons B.A."/>
            <person name="Magnuson J.K."/>
            <person name="Chen J."/>
            <person name="Drula E."/>
            <person name="Henrissat B."/>
            <person name="Wiebenga A."/>
            <person name="Lubbers R.J."/>
            <person name="Gomes A.C."/>
            <person name="Makela M.R."/>
            <person name="Stajich J."/>
            <person name="Grigoriev I.V."/>
            <person name="Mortensen U.H."/>
            <person name="De Vries R.P."/>
            <person name="Baker S.E."/>
            <person name="Andersen M.R."/>
        </authorList>
    </citation>
    <scope>NUCLEOTIDE SEQUENCE [LARGE SCALE GENOMIC DNA]</scope>
    <source>
        <strain evidence="7 8">CBS 123904</strain>
    </source>
</reference>
<dbReference type="InterPro" id="IPR049328">
    <property type="entry name" value="TM_ErbB1"/>
</dbReference>
<evidence type="ECO:0000256" key="5">
    <source>
        <dbReference type="SAM" id="Phobius"/>
    </source>
</evidence>
<organism evidence="7 8">
    <name type="scientific">Aspergillus pseudoustus</name>
    <dbReference type="NCBI Taxonomy" id="1810923"/>
    <lineage>
        <taxon>Eukaryota</taxon>
        <taxon>Fungi</taxon>
        <taxon>Dikarya</taxon>
        <taxon>Ascomycota</taxon>
        <taxon>Pezizomycotina</taxon>
        <taxon>Eurotiomycetes</taxon>
        <taxon>Eurotiomycetidae</taxon>
        <taxon>Eurotiales</taxon>
        <taxon>Aspergillaceae</taxon>
        <taxon>Aspergillus</taxon>
        <taxon>Aspergillus subgen. Nidulantes</taxon>
    </lineage>
</organism>
<keyword evidence="2" id="KW-0547">Nucleotide-binding</keyword>
<evidence type="ECO:0000256" key="1">
    <source>
        <dbReference type="ARBA" id="ARBA00022553"/>
    </source>
</evidence>
<dbReference type="PANTHER" id="PTHR16861">
    <property type="entry name" value="GLYCOPROTEIN 38"/>
    <property type="match status" value="1"/>
</dbReference>
<protein>
    <recommendedName>
        <fullName evidence="6">Epidermal growth factor receptor-like transmembrane-juxtamembrane segment domain-containing protein</fullName>
    </recommendedName>
</protein>
<keyword evidence="3" id="KW-0067">ATP-binding</keyword>
<sequence>MTSSVVATITTTFHPAPNDLSAIGYFSDVGGSIATVSCSASYAFTVSRSSGICCHTASRDLCVWNNRCSGSVILWEDGTSSTCSNNNLCVTTTLFAQETSADWTAKMAWCMVDGIPDTLYRTFTGTQLTLVAADSITTSSDDSEPTSTTTRDPFPTSTETTLTTTTSSTTTIDPSELPSQRTDEPKPDNGGGTNTGAIAGGVVGGVAGLVLIALAVWFIMRRQKKKTAEMREIGAGYTAPDPK</sequence>
<accession>A0ABR4JEV6</accession>
<keyword evidence="5" id="KW-1133">Transmembrane helix</keyword>
<comment type="caution">
    <text evidence="7">The sequence shown here is derived from an EMBL/GenBank/DDBJ whole genome shotgun (WGS) entry which is preliminary data.</text>
</comment>
<dbReference type="PANTHER" id="PTHR16861:SF4">
    <property type="entry name" value="SH3 DOMAIN PROTEIN (AFU_ORTHOLOGUE AFUA_1G13610)"/>
    <property type="match status" value="1"/>
</dbReference>
<evidence type="ECO:0000313" key="8">
    <source>
        <dbReference type="Proteomes" id="UP001610446"/>
    </source>
</evidence>
<gene>
    <name evidence="7" type="ORF">BJY01DRAFT_219947</name>
</gene>
<evidence type="ECO:0000313" key="7">
    <source>
        <dbReference type="EMBL" id="KAL2838564.1"/>
    </source>
</evidence>
<dbReference type="Pfam" id="PF21314">
    <property type="entry name" value="TM_ErbB1"/>
    <property type="match status" value="1"/>
</dbReference>
<feature type="region of interest" description="Disordered" evidence="4">
    <location>
        <begin position="137"/>
        <end position="195"/>
    </location>
</feature>
<feature type="transmembrane region" description="Helical" evidence="5">
    <location>
        <begin position="197"/>
        <end position="220"/>
    </location>
</feature>
<evidence type="ECO:0000259" key="6">
    <source>
        <dbReference type="Pfam" id="PF21314"/>
    </source>
</evidence>
<evidence type="ECO:0000256" key="2">
    <source>
        <dbReference type="ARBA" id="ARBA00022741"/>
    </source>
</evidence>
<name>A0ABR4JEV6_9EURO</name>
<evidence type="ECO:0000256" key="4">
    <source>
        <dbReference type="SAM" id="MobiDB-lite"/>
    </source>
</evidence>
<keyword evidence="5" id="KW-0472">Membrane</keyword>
<keyword evidence="8" id="KW-1185">Reference proteome</keyword>
<evidence type="ECO:0000256" key="3">
    <source>
        <dbReference type="ARBA" id="ARBA00022840"/>
    </source>
</evidence>
<feature type="compositionally biased region" description="Low complexity" evidence="4">
    <location>
        <begin position="137"/>
        <end position="171"/>
    </location>
</feature>
<keyword evidence="1" id="KW-0597">Phosphoprotein</keyword>
<proteinExistence type="predicted"/>
<dbReference type="Proteomes" id="UP001610446">
    <property type="component" value="Unassembled WGS sequence"/>
</dbReference>
<dbReference type="EMBL" id="JBFXLU010000144">
    <property type="protein sequence ID" value="KAL2838564.1"/>
    <property type="molecule type" value="Genomic_DNA"/>
</dbReference>